<evidence type="ECO:0000313" key="11">
    <source>
        <dbReference type="Proteomes" id="UP000182715"/>
    </source>
</evidence>
<dbReference type="Gene3D" id="2.40.50.140">
    <property type="entry name" value="Nucleic acid-binding proteins"/>
    <property type="match status" value="1"/>
</dbReference>
<evidence type="ECO:0000256" key="3">
    <source>
        <dbReference type="ARBA" id="ARBA00022763"/>
    </source>
</evidence>
<dbReference type="GO" id="GO:0006302">
    <property type="term" value="P:double-strand break repair"/>
    <property type="evidence" value="ECO:0007669"/>
    <property type="project" value="TreeGrafter"/>
</dbReference>
<dbReference type="InterPro" id="IPR022572">
    <property type="entry name" value="DNA_rep/recomb_RecO_N"/>
</dbReference>
<accession>A0A0H5QFU2</accession>
<dbReference type="Pfam" id="PF02565">
    <property type="entry name" value="RecO_C"/>
    <property type="match status" value="1"/>
</dbReference>
<dbReference type="NCBIfam" id="TIGR00613">
    <property type="entry name" value="reco"/>
    <property type="match status" value="1"/>
</dbReference>
<dbReference type="InterPro" id="IPR012340">
    <property type="entry name" value="NA-bd_OB-fold"/>
</dbReference>
<dbReference type="SUPFAM" id="SSF50249">
    <property type="entry name" value="Nucleic acid-binding proteins"/>
    <property type="match status" value="1"/>
</dbReference>
<dbReference type="SUPFAM" id="SSF57863">
    <property type="entry name" value="ArfGap/RecO-like zinc finger"/>
    <property type="match status" value="1"/>
</dbReference>
<evidence type="ECO:0000256" key="6">
    <source>
        <dbReference type="ARBA" id="ARBA00033409"/>
    </source>
</evidence>
<dbReference type="GO" id="GO:0006310">
    <property type="term" value="P:DNA recombination"/>
    <property type="evidence" value="ECO:0007669"/>
    <property type="project" value="UniProtKB-UniRule"/>
</dbReference>
<proteinExistence type="inferred from homology"/>
<dbReference type="PANTHER" id="PTHR33991">
    <property type="entry name" value="DNA REPAIR PROTEIN RECO"/>
    <property type="match status" value="1"/>
</dbReference>
<sequence length="264" mass="29683">MMSEHRVNHEPVFLLASSPWRESSLRVEAFSRRYGRVALLARSARKRQSELRGVLVPFVPVSASWYGSQELKTLHRAEWIGGWPQPQGRALFSGLYVNELMLKLTVREDPLPELYDALAEVMEAVCREANHIADLRRFEWKLLNALGVAPDLHADGTGGDILADKTYRLMPEEAVMPVCEDADALSHEAGAIVEGQSLIDLREGSFRTAESLQQALKITRLFIRHLLPEGLKSRQVLEQIRQFDRKETARETVPTSDGTASNAV</sequence>
<reference evidence="10 11" key="1">
    <citation type="submission" date="2014-11" db="EMBL/GenBank/DDBJ databases">
        <authorList>
            <person name="Diene M.Seydina."/>
        </authorList>
    </citation>
    <scope>NUCLEOTIDE SEQUENCE [LARGE SCALE GENOMIC DNA]</scope>
    <source>
        <strain evidence="10 11">Neisseria meningitidis CHUV</strain>
    </source>
</reference>
<dbReference type="GO" id="GO:0043590">
    <property type="term" value="C:bacterial nucleoid"/>
    <property type="evidence" value="ECO:0007669"/>
    <property type="project" value="TreeGrafter"/>
</dbReference>
<feature type="compositionally biased region" description="Polar residues" evidence="8">
    <location>
        <begin position="253"/>
        <end position="264"/>
    </location>
</feature>
<evidence type="ECO:0000256" key="2">
    <source>
        <dbReference type="ARBA" id="ARBA00021310"/>
    </source>
</evidence>
<dbReference type="AlphaFoldDB" id="A0A0H5QFU2"/>
<dbReference type="InterPro" id="IPR042242">
    <property type="entry name" value="RecO_C"/>
</dbReference>
<evidence type="ECO:0000313" key="10">
    <source>
        <dbReference type="EMBL" id="CRZ00135.1"/>
    </source>
</evidence>
<feature type="domain" description="DNA replication/recombination mediator RecO N-terminal" evidence="9">
    <location>
        <begin position="11"/>
        <end position="81"/>
    </location>
</feature>
<dbReference type="HAMAP" id="MF_00201">
    <property type="entry name" value="RecO"/>
    <property type="match status" value="1"/>
</dbReference>
<evidence type="ECO:0000256" key="7">
    <source>
        <dbReference type="HAMAP-Rule" id="MF_00201"/>
    </source>
</evidence>
<evidence type="ECO:0000256" key="5">
    <source>
        <dbReference type="ARBA" id="ARBA00023204"/>
    </source>
</evidence>
<keyword evidence="3 7" id="KW-0227">DNA damage</keyword>
<dbReference type="InterPro" id="IPR037278">
    <property type="entry name" value="ARFGAP/RecO"/>
</dbReference>
<dbReference type="Pfam" id="PF11967">
    <property type="entry name" value="RecO_N"/>
    <property type="match status" value="1"/>
</dbReference>
<dbReference type="EMBL" id="CVTF01000121">
    <property type="protein sequence ID" value="CRZ00135.1"/>
    <property type="molecule type" value="Genomic_DNA"/>
</dbReference>
<name>A0A0H5QFU2_NEIMI</name>
<keyword evidence="4 7" id="KW-0233">DNA recombination</keyword>
<organism evidence="10 11">
    <name type="scientific">Neisseria meningitidis serogroup B</name>
    <dbReference type="NCBI Taxonomy" id="491"/>
    <lineage>
        <taxon>Bacteria</taxon>
        <taxon>Pseudomonadati</taxon>
        <taxon>Pseudomonadota</taxon>
        <taxon>Betaproteobacteria</taxon>
        <taxon>Neisseriales</taxon>
        <taxon>Neisseriaceae</taxon>
        <taxon>Neisseria</taxon>
    </lineage>
</organism>
<gene>
    <name evidence="7" type="primary">recO</name>
</gene>
<dbReference type="Proteomes" id="UP000182715">
    <property type="component" value="Unassembled WGS sequence"/>
</dbReference>
<protein>
    <recommendedName>
        <fullName evidence="2 7">DNA repair protein RecO</fullName>
    </recommendedName>
    <alternativeName>
        <fullName evidence="6 7">Recombination protein O</fullName>
    </alternativeName>
</protein>
<feature type="region of interest" description="Disordered" evidence="8">
    <location>
        <begin position="244"/>
        <end position="264"/>
    </location>
</feature>
<dbReference type="Gene3D" id="1.20.1440.120">
    <property type="entry name" value="Recombination protein O, C-terminal domain"/>
    <property type="match status" value="1"/>
</dbReference>
<dbReference type="PANTHER" id="PTHR33991:SF1">
    <property type="entry name" value="DNA REPAIR PROTEIN RECO"/>
    <property type="match status" value="1"/>
</dbReference>
<comment type="function">
    <text evidence="7">Involved in DNA repair and RecF pathway recombination.</text>
</comment>
<evidence type="ECO:0000256" key="8">
    <source>
        <dbReference type="SAM" id="MobiDB-lite"/>
    </source>
</evidence>
<comment type="similarity">
    <text evidence="1 7">Belongs to the RecO family.</text>
</comment>
<evidence type="ECO:0000256" key="1">
    <source>
        <dbReference type="ARBA" id="ARBA00007452"/>
    </source>
</evidence>
<dbReference type="InterPro" id="IPR003717">
    <property type="entry name" value="RecO"/>
</dbReference>
<keyword evidence="5 7" id="KW-0234">DNA repair</keyword>
<evidence type="ECO:0000256" key="4">
    <source>
        <dbReference type="ARBA" id="ARBA00023172"/>
    </source>
</evidence>
<evidence type="ECO:0000259" key="9">
    <source>
        <dbReference type="Pfam" id="PF11967"/>
    </source>
</evidence>